<dbReference type="InterPro" id="IPR003613">
    <property type="entry name" value="Ubox_domain"/>
</dbReference>
<dbReference type="PROSITE" id="PS50119">
    <property type="entry name" value="ZF_BBOX"/>
    <property type="match status" value="1"/>
</dbReference>
<dbReference type="InterPro" id="IPR013083">
    <property type="entry name" value="Znf_RING/FYVE/PHD"/>
</dbReference>
<dbReference type="Proteomes" id="UP000265020">
    <property type="component" value="Unassembled WGS sequence"/>
</dbReference>
<feature type="domain" description="RING-type" evidence="6">
    <location>
        <begin position="15"/>
        <end position="55"/>
    </location>
</feature>
<sequence>MATSSGFLSEDQFLCSICLDVFNEPVSTPCGHTFCKACLNRHWEGKQGRQCPMCNNKFNKDLKLSVNNSFREIVEAFKKPRVTAEATSSGKPREVLCDICSVNKIRASKTCLVCLSSFCDRHLEPHLRVAALKRHKLSDPDPDLEEKICKEHNQIFEFFCLNDHVSFCALCTEHIDHFKVRLNEEYVDQRSHIQMRTWNEPKIKHENNRKSQSRRNSKVGRPENVTAQETIDPHQVNGCNCMYHNPGILRGKHFFECDVNGREGCDLAAVRISALGTFPPKWDENCLPLQPTTMTSSEVCKDGDYE</sequence>
<dbReference type="SUPFAM" id="SSF57845">
    <property type="entry name" value="B-box zinc-binding domain"/>
    <property type="match status" value="1"/>
</dbReference>
<reference evidence="8" key="1">
    <citation type="submission" date="2025-08" db="UniProtKB">
        <authorList>
            <consortium name="Ensembl"/>
        </authorList>
    </citation>
    <scope>IDENTIFICATION</scope>
</reference>
<protein>
    <recommendedName>
        <fullName evidence="10">RING-type domain-containing protein</fullName>
    </recommendedName>
</protein>
<dbReference type="AlphaFoldDB" id="A0A3Q2FML6"/>
<accession>A0A3Q2FML6</accession>
<feature type="domain" description="B box-type" evidence="7">
    <location>
        <begin position="144"/>
        <end position="189"/>
    </location>
</feature>
<dbReference type="InterPro" id="IPR000315">
    <property type="entry name" value="Znf_B-box"/>
</dbReference>
<evidence type="ECO:0000313" key="9">
    <source>
        <dbReference type="Proteomes" id="UP000265020"/>
    </source>
</evidence>
<keyword evidence="9" id="KW-1185">Reference proteome</keyword>
<feature type="region of interest" description="Disordered" evidence="5">
    <location>
        <begin position="198"/>
        <end position="229"/>
    </location>
</feature>
<evidence type="ECO:0000256" key="2">
    <source>
        <dbReference type="ARBA" id="ARBA00022771"/>
    </source>
</evidence>
<evidence type="ECO:0000256" key="3">
    <source>
        <dbReference type="ARBA" id="ARBA00022833"/>
    </source>
</evidence>
<dbReference type="GO" id="GO:0008270">
    <property type="term" value="F:zinc ion binding"/>
    <property type="evidence" value="ECO:0007669"/>
    <property type="project" value="UniProtKB-KW"/>
</dbReference>
<keyword evidence="1" id="KW-0479">Metal-binding</keyword>
<dbReference type="PROSITE" id="PS00518">
    <property type="entry name" value="ZF_RING_1"/>
    <property type="match status" value="1"/>
</dbReference>
<reference evidence="8" key="2">
    <citation type="submission" date="2025-09" db="UniProtKB">
        <authorList>
            <consortium name="Ensembl"/>
        </authorList>
    </citation>
    <scope>IDENTIFICATION</scope>
</reference>
<dbReference type="OMA" id="GQVPCDY"/>
<dbReference type="GO" id="GO:0004842">
    <property type="term" value="F:ubiquitin-protein transferase activity"/>
    <property type="evidence" value="ECO:0007669"/>
    <property type="project" value="InterPro"/>
</dbReference>
<evidence type="ECO:0008006" key="10">
    <source>
        <dbReference type="Google" id="ProtNLM"/>
    </source>
</evidence>
<feature type="compositionally biased region" description="Basic and acidic residues" evidence="5">
    <location>
        <begin position="199"/>
        <end position="209"/>
    </location>
</feature>
<keyword evidence="3" id="KW-0862">Zinc</keyword>
<dbReference type="PANTHER" id="PTHR25465:SF32">
    <property type="entry name" value="BLOODTHIRSTY-RELATED GENE FAMILY, MEMBER 16 ISOFORM X1-RELATED"/>
    <property type="match status" value="1"/>
</dbReference>
<evidence type="ECO:0000256" key="1">
    <source>
        <dbReference type="ARBA" id="ARBA00022723"/>
    </source>
</evidence>
<dbReference type="SUPFAM" id="SSF57850">
    <property type="entry name" value="RING/U-box"/>
    <property type="match status" value="1"/>
</dbReference>
<dbReference type="GeneTree" id="ENSGT01040000240385"/>
<evidence type="ECO:0000256" key="5">
    <source>
        <dbReference type="SAM" id="MobiDB-lite"/>
    </source>
</evidence>
<keyword evidence="2 4" id="KW-0863">Zinc-finger</keyword>
<organism evidence="8 9">
    <name type="scientific">Cyprinodon variegatus</name>
    <name type="common">Sheepshead minnow</name>
    <dbReference type="NCBI Taxonomy" id="28743"/>
    <lineage>
        <taxon>Eukaryota</taxon>
        <taxon>Metazoa</taxon>
        <taxon>Chordata</taxon>
        <taxon>Craniata</taxon>
        <taxon>Vertebrata</taxon>
        <taxon>Euteleostomi</taxon>
        <taxon>Actinopterygii</taxon>
        <taxon>Neopterygii</taxon>
        <taxon>Teleostei</taxon>
        <taxon>Neoteleostei</taxon>
        <taxon>Acanthomorphata</taxon>
        <taxon>Ovalentaria</taxon>
        <taxon>Atherinomorphae</taxon>
        <taxon>Cyprinodontiformes</taxon>
        <taxon>Cyprinodontidae</taxon>
        <taxon>Cyprinodon</taxon>
    </lineage>
</organism>
<dbReference type="PROSITE" id="PS50089">
    <property type="entry name" value="ZF_RING_2"/>
    <property type="match status" value="1"/>
</dbReference>
<dbReference type="InterPro" id="IPR001841">
    <property type="entry name" value="Znf_RING"/>
</dbReference>
<dbReference type="SMART" id="SM00504">
    <property type="entry name" value="Ubox"/>
    <property type="match status" value="1"/>
</dbReference>
<dbReference type="InterPro" id="IPR017907">
    <property type="entry name" value="Znf_RING_CS"/>
</dbReference>
<dbReference type="Gene3D" id="3.30.160.60">
    <property type="entry name" value="Classic Zinc Finger"/>
    <property type="match status" value="1"/>
</dbReference>
<dbReference type="Ensembl" id="ENSCVAT00000005092.1">
    <property type="protein sequence ID" value="ENSCVAP00000006385.1"/>
    <property type="gene ID" value="ENSCVAG00000007919.1"/>
</dbReference>
<dbReference type="Gene3D" id="3.30.40.10">
    <property type="entry name" value="Zinc/RING finger domain, C3HC4 (zinc finger)"/>
    <property type="match status" value="1"/>
</dbReference>
<dbReference type="Pfam" id="PF13445">
    <property type="entry name" value="zf-RING_UBOX"/>
    <property type="match status" value="1"/>
</dbReference>
<name>A0A3Q2FML6_CYPVA</name>
<evidence type="ECO:0000259" key="6">
    <source>
        <dbReference type="PROSITE" id="PS50089"/>
    </source>
</evidence>
<dbReference type="GO" id="GO:0016567">
    <property type="term" value="P:protein ubiquitination"/>
    <property type="evidence" value="ECO:0007669"/>
    <property type="project" value="InterPro"/>
</dbReference>
<proteinExistence type="predicted"/>
<dbReference type="SMART" id="SM00184">
    <property type="entry name" value="RING"/>
    <property type="match status" value="1"/>
</dbReference>
<evidence type="ECO:0000259" key="7">
    <source>
        <dbReference type="PROSITE" id="PS50119"/>
    </source>
</evidence>
<dbReference type="PANTHER" id="PTHR25465">
    <property type="entry name" value="B-BOX DOMAIN CONTAINING"/>
    <property type="match status" value="1"/>
</dbReference>
<evidence type="ECO:0000313" key="8">
    <source>
        <dbReference type="Ensembl" id="ENSCVAP00000006385.1"/>
    </source>
</evidence>
<dbReference type="InterPro" id="IPR051051">
    <property type="entry name" value="E3_ubiq-ligase_TRIM/RNF"/>
</dbReference>
<evidence type="ECO:0000256" key="4">
    <source>
        <dbReference type="PROSITE-ProRule" id="PRU00024"/>
    </source>
</evidence>
<dbReference type="InterPro" id="IPR027370">
    <property type="entry name" value="Znf-RING_euk"/>
</dbReference>